<evidence type="ECO:0000256" key="12">
    <source>
        <dbReference type="SAM" id="MobiDB-lite"/>
    </source>
</evidence>
<organism evidence="14 15">
    <name type="scientific">Phialocephala subalpina</name>
    <dbReference type="NCBI Taxonomy" id="576137"/>
    <lineage>
        <taxon>Eukaryota</taxon>
        <taxon>Fungi</taxon>
        <taxon>Dikarya</taxon>
        <taxon>Ascomycota</taxon>
        <taxon>Pezizomycotina</taxon>
        <taxon>Leotiomycetes</taxon>
        <taxon>Helotiales</taxon>
        <taxon>Mollisiaceae</taxon>
        <taxon>Phialocephala</taxon>
        <taxon>Phialocephala fortinii species complex</taxon>
    </lineage>
</organism>
<name>A0A1L7WGL5_9HELO</name>
<evidence type="ECO:0000256" key="3">
    <source>
        <dbReference type="ARBA" id="ARBA00011918"/>
    </source>
</evidence>
<dbReference type="InterPro" id="IPR014048">
    <property type="entry name" value="MethylDNA_cys_MeTrfase_DNA-bd"/>
</dbReference>
<dbReference type="NCBIfam" id="TIGR00589">
    <property type="entry name" value="ogt"/>
    <property type="match status" value="1"/>
</dbReference>
<keyword evidence="5" id="KW-0489">Methyltransferase</keyword>
<evidence type="ECO:0000256" key="6">
    <source>
        <dbReference type="ARBA" id="ARBA00022679"/>
    </source>
</evidence>
<protein>
    <recommendedName>
        <fullName evidence="4">Methylated-DNA--protein-cysteine methyltransferase</fullName>
        <ecNumber evidence="3">2.1.1.63</ecNumber>
    </recommendedName>
    <alternativeName>
        <fullName evidence="9">6-O-methylguanine-DNA methyltransferase</fullName>
    </alternativeName>
    <alternativeName>
        <fullName evidence="10">O-6-methylguanine-DNA-alkyltransferase</fullName>
    </alternativeName>
</protein>
<dbReference type="CDD" id="cd06445">
    <property type="entry name" value="ATase"/>
    <property type="match status" value="1"/>
</dbReference>
<evidence type="ECO:0000256" key="7">
    <source>
        <dbReference type="ARBA" id="ARBA00022763"/>
    </source>
</evidence>
<dbReference type="GO" id="GO:0006281">
    <property type="term" value="P:DNA repair"/>
    <property type="evidence" value="ECO:0007669"/>
    <property type="project" value="UniProtKB-KW"/>
</dbReference>
<evidence type="ECO:0000256" key="9">
    <source>
        <dbReference type="ARBA" id="ARBA00030795"/>
    </source>
</evidence>
<evidence type="ECO:0000256" key="11">
    <source>
        <dbReference type="ARBA" id="ARBA00049348"/>
    </source>
</evidence>
<dbReference type="EC" id="2.1.1.63" evidence="3"/>
<dbReference type="InterPro" id="IPR001497">
    <property type="entry name" value="MethylDNA_cys_MeTrfase_AS"/>
</dbReference>
<feature type="region of interest" description="Disordered" evidence="12">
    <location>
        <begin position="105"/>
        <end position="177"/>
    </location>
</feature>
<dbReference type="PANTHER" id="PTHR10815">
    <property type="entry name" value="METHYLATED-DNA--PROTEIN-CYSTEINE METHYLTRANSFERASE"/>
    <property type="match status" value="1"/>
</dbReference>
<evidence type="ECO:0000256" key="2">
    <source>
        <dbReference type="ARBA" id="ARBA00008711"/>
    </source>
</evidence>
<proteinExistence type="inferred from homology"/>
<feature type="compositionally biased region" description="Basic and acidic residues" evidence="12">
    <location>
        <begin position="139"/>
        <end position="162"/>
    </location>
</feature>
<evidence type="ECO:0000313" key="15">
    <source>
        <dbReference type="Proteomes" id="UP000184330"/>
    </source>
</evidence>
<feature type="domain" description="Methylated-DNA-[protein]-cysteine S-methyltransferase DNA binding" evidence="13">
    <location>
        <begin position="195"/>
        <end position="282"/>
    </location>
</feature>
<evidence type="ECO:0000256" key="10">
    <source>
        <dbReference type="ARBA" id="ARBA00031621"/>
    </source>
</evidence>
<dbReference type="PANTHER" id="PTHR10815:SF13">
    <property type="entry name" value="METHYLATED-DNA--PROTEIN-CYSTEINE METHYLTRANSFERASE"/>
    <property type="match status" value="1"/>
</dbReference>
<comment type="catalytic activity">
    <reaction evidence="11">
        <text>a 6-O-methyl-2'-deoxyguanosine in DNA + L-cysteinyl-[protein] = S-methyl-L-cysteinyl-[protein] + a 2'-deoxyguanosine in DNA</text>
        <dbReference type="Rhea" id="RHEA:24000"/>
        <dbReference type="Rhea" id="RHEA-COMP:10131"/>
        <dbReference type="Rhea" id="RHEA-COMP:10132"/>
        <dbReference type="Rhea" id="RHEA-COMP:11367"/>
        <dbReference type="Rhea" id="RHEA-COMP:11368"/>
        <dbReference type="ChEBI" id="CHEBI:29950"/>
        <dbReference type="ChEBI" id="CHEBI:82612"/>
        <dbReference type="ChEBI" id="CHEBI:85445"/>
        <dbReference type="ChEBI" id="CHEBI:85448"/>
        <dbReference type="EC" id="2.1.1.63"/>
    </reaction>
</comment>
<dbReference type="STRING" id="576137.A0A1L7WGL5"/>
<dbReference type="EMBL" id="FJOG01000002">
    <property type="protein sequence ID" value="CZR51883.1"/>
    <property type="molecule type" value="Genomic_DNA"/>
</dbReference>
<dbReference type="InterPro" id="IPR036217">
    <property type="entry name" value="MethylDNA_cys_MeTrfase_DNAb"/>
</dbReference>
<gene>
    <name evidence="14" type="ORF">PAC_01760</name>
</gene>
<comment type="similarity">
    <text evidence="2">Belongs to the MGMT family.</text>
</comment>
<dbReference type="GO" id="GO:0003908">
    <property type="term" value="F:methylated-DNA-[protein]-cysteine S-methyltransferase activity"/>
    <property type="evidence" value="ECO:0007669"/>
    <property type="project" value="UniProtKB-EC"/>
</dbReference>
<dbReference type="OrthoDB" id="1907495at2759"/>
<keyword evidence="6" id="KW-0808">Transferase</keyword>
<dbReference type="Proteomes" id="UP000184330">
    <property type="component" value="Unassembled WGS sequence"/>
</dbReference>
<reference evidence="14 15" key="1">
    <citation type="submission" date="2016-03" db="EMBL/GenBank/DDBJ databases">
        <authorList>
            <person name="Ploux O."/>
        </authorList>
    </citation>
    <scope>NUCLEOTIDE SEQUENCE [LARGE SCALE GENOMIC DNA]</scope>
    <source>
        <strain evidence="14 15">UAMH 11012</strain>
    </source>
</reference>
<sequence length="299" mass="33096">MTCNPAELETLQHDWKQMFQHTLPEAATSKSPAQPKWPVHVDHCFARIILDKVIGIDVPWMQKIKSPAYKNMSEQQLQDSITLGRQILDGEADLVGLDNRSLEVRRKGKGKSGKASGKVEKEVGTMNSKRKAQAEDEEGVNREIKRSKKESSNPDGKAEEKSPYFNKTEPSSVGDKSDDLKTWLKKIALSDKTTFQKKVLTALCQVPRGKYSTYGAISDHLKSSPRAVGNALRNNPFAPHVPCHRVLASGGGLGGFHGSWGKNGKEGLHDDKKRKLLREEGVKFDGRGKVVGPPWAGFF</sequence>
<dbReference type="AlphaFoldDB" id="A0A1L7WGL5"/>
<comment type="catalytic activity">
    <reaction evidence="1">
        <text>a 4-O-methyl-thymidine in DNA + L-cysteinyl-[protein] = a thymidine in DNA + S-methyl-L-cysteinyl-[protein]</text>
        <dbReference type="Rhea" id="RHEA:53428"/>
        <dbReference type="Rhea" id="RHEA-COMP:10131"/>
        <dbReference type="Rhea" id="RHEA-COMP:10132"/>
        <dbReference type="Rhea" id="RHEA-COMP:13555"/>
        <dbReference type="Rhea" id="RHEA-COMP:13556"/>
        <dbReference type="ChEBI" id="CHEBI:29950"/>
        <dbReference type="ChEBI" id="CHEBI:82612"/>
        <dbReference type="ChEBI" id="CHEBI:137386"/>
        <dbReference type="ChEBI" id="CHEBI:137387"/>
        <dbReference type="EC" id="2.1.1.63"/>
    </reaction>
</comment>
<evidence type="ECO:0000256" key="4">
    <source>
        <dbReference type="ARBA" id="ARBA00015377"/>
    </source>
</evidence>
<accession>A0A1L7WGL5</accession>
<evidence type="ECO:0000313" key="14">
    <source>
        <dbReference type="EMBL" id="CZR51883.1"/>
    </source>
</evidence>
<dbReference type="InterPro" id="IPR036388">
    <property type="entry name" value="WH-like_DNA-bd_sf"/>
</dbReference>
<evidence type="ECO:0000256" key="8">
    <source>
        <dbReference type="ARBA" id="ARBA00023204"/>
    </source>
</evidence>
<dbReference type="Gene3D" id="1.10.10.10">
    <property type="entry name" value="Winged helix-like DNA-binding domain superfamily/Winged helix DNA-binding domain"/>
    <property type="match status" value="1"/>
</dbReference>
<evidence type="ECO:0000256" key="1">
    <source>
        <dbReference type="ARBA" id="ARBA00001286"/>
    </source>
</evidence>
<evidence type="ECO:0000256" key="5">
    <source>
        <dbReference type="ARBA" id="ARBA00022603"/>
    </source>
</evidence>
<keyword evidence="8" id="KW-0234">DNA repair</keyword>
<dbReference type="PROSITE" id="PS00374">
    <property type="entry name" value="MGMT"/>
    <property type="match status" value="1"/>
</dbReference>
<dbReference type="Pfam" id="PF01035">
    <property type="entry name" value="DNA_binding_1"/>
    <property type="match status" value="1"/>
</dbReference>
<keyword evidence="15" id="KW-1185">Reference proteome</keyword>
<dbReference type="GO" id="GO:0032259">
    <property type="term" value="P:methylation"/>
    <property type="evidence" value="ECO:0007669"/>
    <property type="project" value="UniProtKB-KW"/>
</dbReference>
<keyword evidence="7" id="KW-0227">DNA damage</keyword>
<dbReference type="SUPFAM" id="SSF46767">
    <property type="entry name" value="Methylated DNA-protein cysteine methyltransferase, C-terminal domain"/>
    <property type="match status" value="1"/>
</dbReference>
<evidence type="ECO:0000259" key="13">
    <source>
        <dbReference type="Pfam" id="PF01035"/>
    </source>
</evidence>